<dbReference type="Pfam" id="PF05834">
    <property type="entry name" value="Lycopene_cycl"/>
    <property type="match status" value="1"/>
</dbReference>
<dbReference type="AlphaFoldDB" id="A0A1B7LI11"/>
<evidence type="ECO:0008006" key="3">
    <source>
        <dbReference type="Google" id="ProtNLM"/>
    </source>
</evidence>
<protein>
    <recommendedName>
        <fullName evidence="3">FAD-binding domain-containing protein</fullName>
    </recommendedName>
</protein>
<evidence type="ECO:0000313" key="2">
    <source>
        <dbReference type="Proteomes" id="UP000078532"/>
    </source>
</evidence>
<evidence type="ECO:0000313" key="1">
    <source>
        <dbReference type="EMBL" id="OAT85898.1"/>
    </source>
</evidence>
<dbReference type="Proteomes" id="UP000078532">
    <property type="component" value="Unassembled WGS sequence"/>
</dbReference>
<dbReference type="RefSeq" id="WP_066666638.1">
    <property type="nucleotide sequence ID" value="NZ_LYVF01000047.1"/>
</dbReference>
<proteinExistence type="predicted"/>
<name>A0A1B7LI11_9FIRM</name>
<dbReference type="PANTHER" id="PTHR42685:SF18">
    <property type="entry name" value="DIGERANYLGERANYLGLYCEROPHOSPHOLIPID REDUCTASE"/>
    <property type="match status" value="1"/>
</dbReference>
<sequence length="473" mass="49736">MDYDLVVIGAGPAGCAVARDVAAAGRRVLVVEEHGQVGEPMQCAGLISARTLELAAVSREVVLQHLKGARVHGPGGQILTLAGSRSYALAVDRAAFDRELARQAAAAGARIIYNRRAVDFSYIAGGVRVTLAARDKAAGSAFGEPVRPALSGGSIPASLNCGFVSPPAGRAGLPGAADKPGGAGSVSAQRAVGVPGSVTCRLVVGADGHCSAVARWLGLSPPVEKIAMYAAEVELPAASDAMIDIFLGRRVAPGWFGWIIPAGGGRARVGVGSGLAGTCDRAAGRQSPRALFQRLVNRYHRLFRGLKIIRPTGGLVPVGFMPRTYGPHALLVGDAAAQVKPISGGGLYLGLLGARLCARTALAALEYGEFGPAALAVYQRAWEKEAGMEIRCGLRHRETFLNMSDQEMDMLLAFFDRPQWRRIILKYGDLDYHSRIAAKLALAPPWARRFVTGGLIPLLQLFRTPAAGEETRL</sequence>
<keyword evidence="2" id="KW-1185">Reference proteome</keyword>
<comment type="caution">
    <text evidence="1">The sequence shown here is derived from an EMBL/GenBank/DDBJ whole genome shotgun (WGS) entry which is preliminary data.</text>
</comment>
<gene>
    <name evidence="1" type="ORF">A6M21_05375</name>
</gene>
<dbReference type="Gene3D" id="3.50.50.60">
    <property type="entry name" value="FAD/NAD(P)-binding domain"/>
    <property type="match status" value="2"/>
</dbReference>
<reference evidence="1 2" key="1">
    <citation type="submission" date="2016-04" db="EMBL/GenBank/DDBJ databases">
        <authorList>
            <person name="Evans L.H."/>
            <person name="Alamgir A."/>
            <person name="Owens N."/>
            <person name="Weber N.D."/>
            <person name="Virtaneva K."/>
            <person name="Barbian K."/>
            <person name="Babar A."/>
            <person name="Rosenke K."/>
        </authorList>
    </citation>
    <scope>NUCLEOTIDE SEQUENCE [LARGE SCALE GENOMIC DNA]</scope>
    <source>
        <strain evidence="1 2">LMa1</strain>
    </source>
</reference>
<organism evidence="1 2">
    <name type="scientific">Desulfotomaculum copahuensis</name>
    <dbReference type="NCBI Taxonomy" id="1838280"/>
    <lineage>
        <taxon>Bacteria</taxon>
        <taxon>Bacillati</taxon>
        <taxon>Bacillota</taxon>
        <taxon>Clostridia</taxon>
        <taxon>Eubacteriales</taxon>
        <taxon>Desulfotomaculaceae</taxon>
        <taxon>Desulfotomaculum</taxon>
    </lineage>
</organism>
<dbReference type="InterPro" id="IPR036188">
    <property type="entry name" value="FAD/NAD-bd_sf"/>
</dbReference>
<dbReference type="PANTHER" id="PTHR42685">
    <property type="entry name" value="GERANYLGERANYL DIPHOSPHATE REDUCTASE"/>
    <property type="match status" value="1"/>
</dbReference>
<dbReference type="STRING" id="1838280.A6M21_05375"/>
<dbReference type="InterPro" id="IPR050407">
    <property type="entry name" value="Geranylgeranyl_reductase"/>
</dbReference>
<dbReference type="PRINTS" id="PR00420">
    <property type="entry name" value="RNGMNOXGNASE"/>
</dbReference>
<accession>A0A1B7LI11</accession>
<dbReference type="SUPFAM" id="SSF51905">
    <property type="entry name" value="FAD/NAD(P)-binding domain"/>
    <property type="match status" value="1"/>
</dbReference>
<dbReference type="OrthoDB" id="9806565at2"/>
<dbReference type="EMBL" id="LYVF01000047">
    <property type="protein sequence ID" value="OAT85898.1"/>
    <property type="molecule type" value="Genomic_DNA"/>
</dbReference>